<keyword evidence="6" id="KW-0256">Endoplasmic reticulum</keyword>
<evidence type="ECO:0000256" key="13">
    <source>
        <dbReference type="SAM" id="Phobius"/>
    </source>
</evidence>
<comment type="function">
    <text evidence="1">Conjugation of reduced glutathione to a wide number of exogenous and endogenous hydrophobic electrophiles.</text>
</comment>
<sequence length="143" mass="15754">MHDVMSVFALCVVVLFVKMLAISCYQGFYRISRMTFKNAEDASFVGRQASPEELPQVSRAAQAWANDLENIPLFFVLGALCLVFNPPAALTIGLMVVFTAARVAHTLCFLARWQPWRTIAYAVAIVCLLGLAAMVTMGAVRHL</sequence>
<evidence type="ECO:0000256" key="9">
    <source>
        <dbReference type="ARBA" id="ARBA00023136"/>
    </source>
</evidence>
<organism evidence="14 15">
    <name type="scientific">Pseudomonas alkylphenolica</name>
    <dbReference type="NCBI Taxonomy" id="237609"/>
    <lineage>
        <taxon>Bacteria</taxon>
        <taxon>Pseudomonadati</taxon>
        <taxon>Pseudomonadota</taxon>
        <taxon>Gammaproteobacteria</taxon>
        <taxon>Pseudomonadales</taxon>
        <taxon>Pseudomonadaceae</taxon>
        <taxon>Pseudomonas</taxon>
    </lineage>
</organism>
<name>A0A077FD95_9PSED</name>
<evidence type="ECO:0000256" key="3">
    <source>
        <dbReference type="ARBA" id="ARBA00012452"/>
    </source>
</evidence>
<dbReference type="HOGENOM" id="CLU_105467_1_1_6"/>
<keyword evidence="7 13" id="KW-1133">Transmembrane helix</keyword>
<dbReference type="PANTHER" id="PTHR10689:SF6">
    <property type="entry name" value="MICROSOMAL GLUTATHIONE S-TRANSFERASE 1"/>
    <property type="match status" value="1"/>
</dbReference>
<evidence type="ECO:0000256" key="2">
    <source>
        <dbReference type="ARBA" id="ARBA00004477"/>
    </source>
</evidence>
<comment type="catalytic activity">
    <reaction evidence="12">
        <text>RX + glutathione = an S-substituted glutathione + a halide anion + H(+)</text>
        <dbReference type="Rhea" id="RHEA:16437"/>
        <dbReference type="ChEBI" id="CHEBI:15378"/>
        <dbReference type="ChEBI" id="CHEBI:16042"/>
        <dbReference type="ChEBI" id="CHEBI:17792"/>
        <dbReference type="ChEBI" id="CHEBI:57925"/>
        <dbReference type="ChEBI" id="CHEBI:90779"/>
        <dbReference type="EC" id="2.5.1.18"/>
    </reaction>
    <physiologicalReaction direction="left-to-right" evidence="12">
        <dbReference type="Rhea" id="RHEA:16438"/>
    </physiologicalReaction>
</comment>
<proteinExistence type="predicted"/>
<comment type="subcellular location">
    <subcellularLocation>
        <location evidence="2">Endoplasmic reticulum membrane</location>
        <topology evidence="2">Multi-pass membrane protein</topology>
    </subcellularLocation>
</comment>
<evidence type="ECO:0000256" key="8">
    <source>
        <dbReference type="ARBA" id="ARBA00022990"/>
    </source>
</evidence>
<dbReference type="PANTHER" id="PTHR10689">
    <property type="entry name" value="MICROSOMAL GLUTATHIONE S-TRANSFERASE 1"/>
    <property type="match status" value="1"/>
</dbReference>
<protein>
    <recommendedName>
        <fullName evidence="11">Microsomal glutathione S-transferase 1</fullName>
        <ecNumber evidence="3">2.5.1.18</ecNumber>
    </recommendedName>
</protein>
<dbReference type="InterPro" id="IPR001129">
    <property type="entry name" value="Membr-assoc_MAPEG"/>
</dbReference>
<feature type="transmembrane region" description="Helical" evidence="13">
    <location>
        <begin position="118"/>
        <end position="140"/>
    </location>
</feature>
<dbReference type="Proteomes" id="UP000028931">
    <property type="component" value="Chromosome"/>
</dbReference>
<evidence type="ECO:0000256" key="6">
    <source>
        <dbReference type="ARBA" id="ARBA00022824"/>
    </source>
</evidence>
<accession>A0A077FD95</accession>
<dbReference type="InterPro" id="IPR023352">
    <property type="entry name" value="MAPEG-like_dom_sf"/>
</dbReference>
<dbReference type="RefSeq" id="WP_038609800.1">
    <property type="nucleotide sequence ID" value="NZ_CP009048.1"/>
</dbReference>
<feature type="transmembrane region" description="Helical" evidence="13">
    <location>
        <begin position="73"/>
        <end position="98"/>
    </location>
</feature>
<dbReference type="Pfam" id="PF01124">
    <property type="entry name" value="MAPEG"/>
    <property type="match status" value="1"/>
</dbReference>
<dbReference type="OrthoDB" id="6365081at2"/>
<keyword evidence="9 13" id="KW-0472">Membrane</keyword>
<keyword evidence="4" id="KW-0808">Transferase</keyword>
<keyword evidence="5 13" id="KW-0812">Transmembrane</keyword>
<evidence type="ECO:0000256" key="10">
    <source>
        <dbReference type="ARBA" id="ARBA00038540"/>
    </source>
</evidence>
<evidence type="ECO:0000256" key="12">
    <source>
        <dbReference type="ARBA" id="ARBA00049385"/>
    </source>
</evidence>
<dbReference type="Gene3D" id="1.20.120.550">
    <property type="entry name" value="Membrane associated eicosanoid/glutathione metabolism-like domain"/>
    <property type="match status" value="1"/>
</dbReference>
<dbReference type="EC" id="2.5.1.18" evidence="3"/>
<dbReference type="SUPFAM" id="SSF161084">
    <property type="entry name" value="MAPEG domain-like"/>
    <property type="match status" value="1"/>
</dbReference>
<evidence type="ECO:0000256" key="5">
    <source>
        <dbReference type="ARBA" id="ARBA00022692"/>
    </source>
</evidence>
<dbReference type="KEGG" id="palk:PSAKL28_20450"/>
<evidence type="ECO:0000313" key="15">
    <source>
        <dbReference type="Proteomes" id="UP000028931"/>
    </source>
</evidence>
<evidence type="ECO:0000256" key="1">
    <source>
        <dbReference type="ARBA" id="ARBA00003701"/>
    </source>
</evidence>
<evidence type="ECO:0000256" key="11">
    <source>
        <dbReference type="ARBA" id="ARBA00039397"/>
    </source>
</evidence>
<evidence type="ECO:0000256" key="4">
    <source>
        <dbReference type="ARBA" id="ARBA00022679"/>
    </source>
</evidence>
<comment type="subunit">
    <text evidence="10">Homotrimer; The trimer binds only one molecule of glutathione.</text>
</comment>
<gene>
    <name evidence="14" type="ORF">PSAKL28_20450</name>
</gene>
<dbReference type="InterPro" id="IPR040162">
    <property type="entry name" value="MGST1-like"/>
</dbReference>
<evidence type="ECO:0000313" key="14">
    <source>
        <dbReference type="EMBL" id="AIL61266.1"/>
    </source>
</evidence>
<dbReference type="GO" id="GO:0016020">
    <property type="term" value="C:membrane"/>
    <property type="evidence" value="ECO:0007669"/>
    <property type="project" value="InterPro"/>
</dbReference>
<evidence type="ECO:0000256" key="7">
    <source>
        <dbReference type="ARBA" id="ARBA00022989"/>
    </source>
</evidence>
<dbReference type="EMBL" id="CP009048">
    <property type="protein sequence ID" value="AIL61266.1"/>
    <property type="molecule type" value="Genomic_DNA"/>
</dbReference>
<feature type="transmembrane region" description="Helical" evidence="13">
    <location>
        <begin position="6"/>
        <end position="28"/>
    </location>
</feature>
<keyword evidence="8" id="KW-0007">Acetylation</keyword>
<dbReference type="GO" id="GO:0004364">
    <property type="term" value="F:glutathione transferase activity"/>
    <property type="evidence" value="ECO:0007669"/>
    <property type="project" value="UniProtKB-EC"/>
</dbReference>
<reference evidence="14 15" key="1">
    <citation type="submission" date="2014-07" db="EMBL/GenBank/DDBJ databases">
        <authorList>
            <person name="Lee K."/>
            <person name="Lim J.Y."/>
            <person name="Hwang I."/>
        </authorList>
    </citation>
    <scope>NUCLEOTIDE SEQUENCE [LARGE SCALE GENOMIC DNA]</scope>
    <source>
        <strain evidence="14 15">KL28</strain>
    </source>
</reference>
<dbReference type="AlphaFoldDB" id="A0A077FD95"/>